<feature type="transmembrane region" description="Helical" evidence="1">
    <location>
        <begin position="60"/>
        <end position="82"/>
    </location>
</feature>
<keyword evidence="1" id="KW-1133">Transmembrane helix</keyword>
<feature type="transmembrane region" description="Helical" evidence="1">
    <location>
        <begin position="103"/>
        <end position="124"/>
    </location>
</feature>
<reference evidence="4 5" key="1">
    <citation type="submission" date="2020-08" db="EMBL/GenBank/DDBJ databases">
        <title>The genome sequence of Novosphingobium flavum 4Y4.</title>
        <authorList>
            <person name="Liu Y."/>
        </authorList>
    </citation>
    <scope>NUCLEOTIDE SEQUENCE [LARGE SCALE GENOMIC DNA]</scope>
    <source>
        <strain evidence="4 5">4Y4</strain>
    </source>
</reference>
<sequence length="651" mass="71961">MKILARPLLRLMATYRLRTDDRDLLRAQFQELLRHIPLLYAILSANVIAIAVASRHIPSVLLAEIIPFAFCAFCLTRAVWWWRRRFGHFNDAMIRRLMLSTSVIASGMAAAVVTWVTMLFPYGAMADHSHFVFFVAITLIACVFFLMPVRSAALSVASIGIVPSIAYFLLADPGRMWVEASILAFVGVGMVYVLNRYNRSFAELIYSQRDLRTRQLETERLSEENRRIALTDALSGLPNRRALIARLEDLHRRSQTQAVTVGILFVDLDGFKQINDNFGHELGDTIIRRISDEFARLLPDDAVLFRMGGDEFAILIDGREAEAQAMAIARSILGWLALPLRLAAHEFQVGASIGVATSSGLVVDPYELLRRADTAMYRAKAEGGNGAQTYTPDMDAGREWRQQLETEMRLGIDRSEFTVLYQPLVDARSGKVVAVEALARWPGRSGEELGPGEFIPVAESSGLIHPLGLLVLRRACAELASQPGLRLNVNVSPAQFRHPHFESEVAAVLRETGFPPQRLQIEITEGYLIDHPARANRAITAFADMGVQVVLDDFGSGFASIGYLRQFPFSGIKIDRSLAAGLGQDPKALMLVTGMVHLANGLDMSVTAEGIETDNQAALFRLAGCHELQGFHFGMPTTLARIVAEESRSAA</sequence>
<dbReference type="SUPFAM" id="SSF141868">
    <property type="entry name" value="EAL domain-like"/>
    <property type="match status" value="1"/>
</dbReference>
<dbReference type="Proteomes" id="UP000520156">
    <property type="component" value="Unassembled WGS sequence"/>
</dbReference>
<dbReference type="SMART" id="SM00052">
    <property type="entry name" value="EAL"/>
    <property type="match status" value="1"/>
</dbReference>
<dbReference type="NCBIfam" id="TIGR00254">
    <property type="entry name" value="GGDEF"/>
    <property type="match status" value="1"/>
</dbReference>
<dbReference type="RefSeq" id="WP_185683783.1">
    <property type="nucleotide sequence ID" value="NZ_JACLAU010000018.1"/>
</dbReference>
<comment type="caution">
    <text evidence="4">The sequence shown here is derived from an EMBL/GenBank/DDBJ whole genome shotgun (WGS) entry which is preliminary data.</text>
</comment>
<proteinExistence type="predicted"/>
<evidence type="ECO:0000259" key="3">
    <source>
        <dbReference type="PROSITE" id="PS50887"/>
    </source>
</evidence>
<feature type="transmembrane region" description="Helical" evidence="1">
    <location>
        <begin position="152"/>
        <end position="170"/>
    </location>
</feature>
<dbReference type="PANTHER" id="PTHR44757:SF2">
    <property type="entry name" value="BIOFILM ARCHITECTURE MAINTENANCE PROTEIN MBAA"/>
    <property type="match status" value="1"/>
</dbReference>
<evidence type="ECO:0000313" key="4">
    <source>
        <dbReference type="EMBL" id="MBC2652370.1"/>
    </source>
</evidence>
<dbReference type="CDD" id="cd01949">
    <property type="entry name" value="GGDEF"/>
    <property type="match status" value="1"/>
</dbReference>
<accession>A0A7X1KCL2</accession>
<gene>
    <name evidence="4" type="ORF">H7F49_11710</name>
</gene>
<dbReference type="PANTHER" id="PTHR44757">
    <property type="entry name" value="DIGUANYLATE CYCLASE DGCP"/>
    <property type="match status" value="1"/>
</dbReference>
<dbReference type="PROSITE" id="PS50883">
    <property type="entry name" value="EAL"/>
    <property type="match status" value="1"/>
</dbReference>
<dbReference type="Pfam" id="PF00990">
    <property type="entry name" value="GGDEF"/>
    <property type="match status" value="1"/>
</dbReference>
<keyword evidence="1" id="KW-0812">Transmembrane</keyword>
<dbReference type="EMBL" id="JACLAU010000018">
    <property type="protein sequence ID" value="MBC2652370.1"/>
    <property type="molecule type" value="Genomic_DNA"/>
</dbReference>
<dbReference type="Pfam" id="PF00563">
    <property type="entry name" value="EAL"/>
    <property type="match status" value="1"/>
</dbReference>
<evidence type="ECO:0000313" key="5">
    <source>
        <dbReference type="Proteomes" id="UP000520156"/>
    </source>
</evidence>
<dbReference type="AlphaFoldDB" id="A0A7X1KCL2"/>
<dbReference type="Gene3D" id="3.20.20.450">
    <property type="entry name" value="EAL domain"/>
    <property type="match status" value="1"/>
</dbReference>
<protein>
    <submittedName>
        <fullName evidence="4">EAL domain-containing protein</fullName>
    </submittedName>
</protein>
<dbReference type="CDD" id="cd01948">
    <property type="entry name" value="EAL"/>
    <property type="match status" value="1"/>
</dbReference>
<dbReference type="PROSITE" id="PS50887">
    <property type="entry name" value="GGDEF"/>
    <property type="match status" value="1"/>
</dbReference>
<organism evidence="4 5">
    <name type="scientific">Novosphingobium aerophilum</name>
    <dbReference type="NCBI Taxonomy" id="2839843"/>
    <lineage>
        <taxon>Bacteria</taxon>
        <taxon>Pseudomonadati</taxon>
        <taxon>Pseudomonadota</taxon>
        <taxon>Alphaproteobacteria</taxon>
        <taxon>Sphingomonadales</taxon>
        <taxon>Sphingomonadaceae</taxon>
        <taxon>Novosphingobium</taxon>
    </lineage>
</organism>
<feature type="transmembrane region" description="Helical" evidence="1">
    <location>
        <begin position="130"/>
        <end position="147"/>
    </location>
</feature>
<evidence type="ECO:0000256" key="1">
    <source>
        <dbReference type="SAM" id="Phobius"/>
    </source>
</evidence>
<feature type="transmembrane region" description="Helical" evidence="1">
    <location>
        <begin position="176"/>
        <end position="194"/>
    </location>
</feature>
<feature type="domain" description="GGDEF" evidence="3">
    <location>
        <begin position="259"/>
        <end position="392"/>
    </location>
</feature>
<dbReference type="Gene3D" id="3.30.70.270">
    <property type="match status" value="1"/>
</dbReference>
<keyword evidence="1" id="KW-0472">Membrane</keyword>
<dbReference type="InterPro" id="IPR052155">
    <property type="entry name" value="Biofilm_reg_signaling"/>
</dbReference>
<feature type="transmembrane region" description="Helical" evidence="1">
    <location>
        <begin position="32"/>
        <end position="54"/>
    </location>
</feature>
<keyword evidence="5" id="KW-1185">Reference proteome</keyword>
<dbReference type="InterPro" id="IPR035919">
    <property type="entry name" value="EAL_sf"/>
</dbReference>
<name>A0A7X1KCL2_9SPHN</name>
<feature type="domain" description="EAL" evidence="2">
    <location>
        <begin position="401"/>
        <end position="650"/>
    </location>
</feature>
<dbReference type="SUPFAM" id="SSF55073">
    <property type="entry name" value="Nucleotide cyclase"/>
    <property type="match status" value="1"/>
</dbReference>
<dbReference type="InterPro" id="IPR043128">
    <property type="entry name" value="Rev_trsase/Diguanyl_cyclase"/>
</dbReference>
<dbReference type="InterPro" id="IPR029787">
    <property type="entry name" value="Nucleotide_cyclase"/>
</dbReference>
<dbReference type="InterPro" id="IPR001633">
    <property type="entry name" value="EAL_dom"/>
</dbReference>
<evidence type="ECO:0000259" key="2">
    <source>
        <dbReference type="PROSITE" id="PS50883"/>
    </source>
</evidence>
<dbReference type="SMART" id="SM00267">
    <property type="entry name" value="GGDEF"/>
    <property type="match status" value="1"/>
</dbReference>
<dbReference type="InterPro" id="IPR000160">
    <property type="entry name" value="GGDEF_dom"/>
</dbReference>